<feature type="active site" description="Nucleophile" evidence="14">
    <location>
        <position position="156"/>
    </location>
</feature>
<evidence type="ECO:0000256" key="13">
    <source>
        <dbReference type="ARBA" id="ARBA00080858"/>
    </source>
</evidence>
<dbReference type="AlphaFoldDB" id="A0A9P6H3T3"/>
<comment type="function">
    <text evidence="10">Formation of pseudouridine at positions 27 and 28 in the anticodon stem and loop of transfer RNAs; at positions 34 and 36 of intron-containing precursor tRNA(Ile) and at position 35 in the intron-containing tRNA(Tyr). Catalyzes pseudouridylation at position 44 in U2 snRNA. Also catalyzes pseudouridylation of mRNAs.</text>
</comment>
<evidence type="ECO:0000256" key="14">
    <source>
        <dbReference type="PIRSR" id="PIRSR641708-1"/>
    </source>
</evidence>
<dbReference type="Gene3D" id="3.30.70.580">
    <property type="entry name" value="Pseudouridine synthase I, catalytic domain, N-terminal subdomain"/>
    <property type="match status" value="1"/>
</dbReference>
<sequence length="552" mass="61911">MNQDVQAKDGDDVSGVKRLLELPEETTLPEHKRAKTSGGGIPDIGPGKVPDPPGTSDATRKPQRGKQNEKNKGRRRGTRPPVEDGSDRPSTPRLPKKQCAVLIGFSGTNYAGMQIQPSVRTIEGVLFEAFVKSGAVSEENSDDPVKISLARAARTDAGVHAAGNVVNMKLITSPPGVDDLIGAVNYNLPPDIRVWDIAQIPLTSLSQIRVQNSFNSRSSCDSRKYIYFFPTYLLIPPRPGSGLFYSLRKQNGESPVHQFWGSLDQTSGDASGDEVSPQTKLPARPEDLQRKRAWRIGEVELNALRAAVKHFEGTHNFHNFTVNKDFRDRSNQRHMKDIQVADPVVHGETEWISVLLHGQSFMLHQRKMMTALILSVRTGTPPTVINQMYGPRGVMVPKMPALGLLLEYPVFEAYNRKIAAANERIRDPNDPEYRHPIDFEIHREKIEKFKNEHIYSRMRAIEEKQAVFDAWIHTIDAYTGQDLLYLNHRGNIPSESVVKKGERRANPFKERKQFNSTDFVGGSVSSSMPMLEMDLGEEEEELDEKQTEEMDG</sequence>
<feature type="region of interest" description="Disordered" evidence="16">
    <location>
        <begin position="517"/>
        <end position="552"/>
    </location>
</feature>
<comment type="catalytic activity">
    <reaction evidence="9">
        <text>a uridine in tRNA = a pseudouridine in tRNA</text>
        <dbReference type="Rhea" id="RHEA:54572"/>
        <dbReference type="Rhea" id="RHEA-COMP:13339"/>
        <dbReference type="Rhea" id="RHEA-COMP:13934"/>
        <dbReference type="ChEBI" id="CHEBI:65314"/>
        <dbReference type="ChEBI" id="CHEBI:65315"/>
    </reaction>
</comment>
<dbReference type="GO" id="GO:0005634">
    <property type="term" value="C:nucleus"/>
    <property type="evidence" value="ECO:0007669"/>
    <property type="project" value="UniProtKB-SubCell"/>
</dbReference>
<dbReference type="Proteomes" id="UP000736335">
    <property type="component" value="Unassembled WGS sequence"/>
</dbReference>
<protein>
    <recommendedName>
        <fullName evidence="11">tRNA pseudouridine synthase 1</fullName>
    </recommendedName>
    <alternativeName>
        <fullName evidence="12">tRNA pseudouridylate synthase 1</fullName>
    </alternativeName>
    <alternativeName>
        <fullName evidence="13">tRNA-uridine isomerase 1</fullName>
    </alternativeName>
</protein>
<organism evidence="18 19">
    <name type="scientific">Thelephora terrestris</name>
    <dbReference type="NCBI Taxonomy" id="56493"/>
    <lineage>
        <taxon>Eukaryota</taxon>
        <taxon>Fungi</taxon>
        <taxon>Dikarya</taxon>
        <taxon>Basidiomycota</taxon>
        <taxon>Agaricomycotina</taxon>
        <taxon>Agaricomycetes</taxon>
        <taxon>Thelephorales</taxon>
        <taxon>Thelephoraceae</taxon>
        <taxon>Thelephora</taxon>
    </lineage>
</organism>
<evidence type="ECO:0000256" key="2">
    <source>
        <dbReference type="ARBA" id="ARBA00001832"/>
    </source>
</evidence>
<dbReference type="CDD" id="cd02568">
    <property type="entry name" value="PseudoU_synth_PUS1_PUS2"/>
    <property type="match status" value="1"/>
</dbReference>
<name>A0A9P6H3T3_9AGAM</name>
<comment type="catalytic activity">
    <reaction evidence="1">
        <text>a uridine in mRNA = a pseudouridine in mRNA</text>
        <dbReference type="Rhea" id="RHEA:56644"/>
        <dbReference type="Rhea" id="RHEA-COMP:14658"/>
        <dbReference type="Rhea" id="RHEA-COMP:14659"/>
        <dbReference type="ChEBI" id="CHEBI:65314"/>
        <dbReference type="ChEBI" id="CHEBI:65315"/>
    </reaction>
</comment>
<dbReference type="InterPro" id="IPR020094">
    <property type="entry name" value="TruA/RsuA/RluB/E/F_N"/>
</dbReference>
<evidence type="ECO:0000256" key="16">
    <source>
        <dbReference type="SAM" id="MobiDB-lite"/>
    </source>
</evidence>
<evidence type="ECO:0000313" key="18">
    <source>
        <dbReference type="EMBL" id="KAF9778301.1"/>
    </source>
</evidence>
<comment type="caution">
    <text evidence="18">The sequence shown here is derived from an EMBL/GenBank/DDBJ whole genome shotgun (WGS) entry which is preliminary data.</text>
</comment>
<dbReference type="NCBIfam" id="TIGR00071">
    <property type="entry name" value="hisT_truA"/>
    <property type="match status" value="1"/>
</dbReference>
<keyword evidence="19" id="KW-1185">Reference proteome</keyword>
<dbReference type="InterPro" id="IPR001406">
    <property type="entry name" value="PsdUridine_synth_TruA"/>
</dbReference>
<evidence type="ECO:0000256" key="12">
    <source>
        <dbReference type="ARBA" id="ARBA00079072"/>
    </source>
</evidence>
<feature type="compositionally biased region" description="Acidic residues" evidence="16">
    <location>
        <begin position="534"/>
        <end position="543"/>
    </location>
</feature>
<accession>A0A9P6H3T3</accession>
<keyword evidence="5" id="KW-0507">mRNA processing</keyword>
<dbReference type="GO" id="GO:1990481">
    <property type="term" value="P:mRNA pseudouridine synthesis"/>
    <property type="evidence" value="ECO:0007669"/>
    <property type="project" value="TreeGrafter"/>
</dbReference>
<keyword evidence="6" id="KW-0819">tRNA processing</keyword>
<feature type="compositionally biased region" description="Polar residues" evidence="16">
    <location>
        <begin position="517"/>
        <end position="528"/>
    </location>
</feature>
<feature type="region of interest" description="Disordered" evidence="16">
    <location>
        <begin position="1"/>
        <end position="97"/>
    </location>
</feature>
<evidence type="ECO:0000256" key="8">
    <source>
        <dbReference type="ARBA" id="ARBA00023242"/>
    </source>
</evidence>
<dbReference type="PANTHER" id="PTHR11142">
    <property type="entry name" value="PSEUDOURIDYLATE SYNTHASE"/>
    <property type="match status" value="1"/>
</dbReference>
<dbReference type="OrthoDB" id="10256309at2759"/>
<dbReference type="Pfam" id="PF01416">
    <property type="entry name" value="PseudoU_synth_1"/>
    <property type="match status" value="1"/>
</dbReference>
<feature type="binding site" evidence="15">
    <location>
        <position position="225"/>
    </location>
    <ligand>
        <name>substrate</name>
    </ligand>
</feature>
<evidence type="ECO:0000256" key="5">
    <source>
        <dbReference type="ARBA" id="ARBA00022664"/>
    </source>
</evidence>
<dbReference type="SUPFAM" id="SSF55120">
    <property type="entry name" value="Pseudouridine synthase"/>
    <property type="match status" value="1"/>
</dbReference>
<gene>
    <name evidence="18" type="ORF">BJ322DRAFT_1147741</name>
</gene>
<evidence type="ECO:0000256" key="11">
    <source>
        <dbReference type="ARBA" id="ARBA00073968"/>
    </source>
</evidence>
<dbReference type="GO" id="GO:0009982">
    <property type="term" value="F:pseudouridine synthase activity"/>
    <property type="evidence" value="ECO:0007669"/>
    <property type="project" value="InterPro"/>
</dbReference>
<comment type="similarity">
    <text evidence="4">Belongs to the tRNA pseudouridine synthase TruA family.</text>
</comment>
<dbReference type="EMBL" id="WIUZ02000023">
    <property type="protein sequence ID" value="KAF9778301.1"/>
    <property type="molecule type" value="Genomic_DNA"/>
</dbReference>
<evidence type="ECO:0000256" key="6">
    <source>
        <dbReference type="ARBA" id="ARBA00022694"/>
    </source>
</evidence>
<dbReference type="GO" id="GO:0006397">
    <property type="term" value="P:mRNA processing"/>
    <property type="evidence" value="ECO:0007669"/>
    <property type="project" value="UniProtKB-KW"/>
</dbReference>
<evidence type="ECO:0000256" key="10">
    <source>
        <dbReference type="ARBA" id="ARBA00053072"/>
    </source>
</evidence>
<dbReference type="FunFam" id="3.30.70.660:FF:000002">
    <property type="entry name" value="tRNA pseudouridine synthase"/>
    <property type="match status" value="1"/>
</dbReference>
<proteinExistence type="inferred from homology"/>
<keyword evidence="8" id="KW-0539">Nucleus</keyword>
<dbReference type="GO" id="GO:0003723">
    <property type="term" value="F:RNA binding"/>
    <property type="evidence" value="ECO:0007669"/>
    <property type="project" value="InterPro"/>
</dbReference>
<dbReference type="InterPro" id="IPR020103">
    <property type="entry name" value="PsdUridine_synth_cat_dom_sf"/>
</dbReference>
<feature type="compositionally biased region" description="Basic and acidic residues" evidence="16">
    <location>
        <begin position="1"/>
        <end position="21"/>
    </location>
</feature>
<dbReference type="PANTHER" id="PTHR11142:SF4">
    <property type="entry name" value="PSEUDOURIDYLATE SYNTHASE 1 HOMOLOG"/>
    <property type="match status" value="1"/>
</dbReference>
<evidence type="ECO:0000256" key="4">
    <source>
        <dbReference type="ARBA" id="ARBA00009375"/>
    </source>
</evidence>
<comment type="subcellular location">
    <subcellularLocation>
        <location evidence="3">Nucleus</location>
    </subcellularLocation>
</comment>
<evidence type="ECO:0000259" key="17">
    <source>
        <dbReference type="Pfam" id="PF01416"/>
    </source>
</evidence>
<feature type="region of interest" description="Disordered" evidence="16">
    <location>
        <begin position="262"/>
        <end position="281"/>
    </location>
</feature>
<keyword evidence="7" id="KW-0413">Isomerase</keyword>
<evidence type="ECO:0000313" key="19">
    <source>
        <dbReference type="Proteomes" id="UP000736335"/>
    </source>
</evidence>
<dbReference type="FunFam" id="3.30.70.580:FF:000002">
    <property type="entry name" value="tRNA pseudouridine synthase"/>
    <property type="match status" value="1"/>
</dbReference>
<feature type="domain" description="Pseudouridine synthase I TruA alpha/beta" evidence="17">
    <location>
        <begin position="307"/>
        <end position="407"/>
    </location>
</feature>
<evidence type="ECO:0000256" key="7">
    <source>
        <dbReference type="ARBA" id="ARBA00023235"/>
    </source>
</evidence>
<evidence type="ECO:0000256" key="9">
    <source>
        <dbReference type="ARBA" id="ARBA00036943"/>
    </source>
</evidence>
<dbReference type="InterPro" id="IPR020097">
    <property type="entry name" value="PsdUridine_synth_TruA_a/b_dom"/>
</dbReference>
<evidence type="ECO:0000256" key="3">
    <source>
        <dbReference type="ARBA" id="ARBA00004123"/>
    </source>
</evidence>
<dbReference type="GO" id="GO:0031119">
    <property type="term" value="P:tRNA pseudouridine synthesis"/>
    <property type="evidence" value="ECO:0007669"/>
    <property type="project" value="InterPro"/>
</dbReference>
<reference evidence="18" key="1">
    <citation type="journal article" date="2020" name="Nat. Commun.">
        <title>Large-scale genome sequencing of mycorrhizal fungi provides insights into the early evolution of symbiotic traits.</title>
        <authorList>
            <person name="Miyauchi S."/>
            <person name="Kiss E."/>
            <person name="Kuo A."/>
            <person name="Drula E."/>
            <person name="Kohler A."/>
            <person name="Sanchez-Garcia M."/>
            <person name="Morin E."/>
            <person name="Andreopoulos B."/>
            <person name="Barry K.W."/>
            <person name="Bonito G."/>
            <person name="Buee M."/>
            <person name="Carver A."/>
            <person name="Chen C."/>
            <person name="Cichocki N."/>
            <person name="Clum A."/>
            <person name="Culley D."/>
            <person name="Crous P.W."/>
            <person name="Fauchery L."/>
            <person name="Girlanda M."/>
            <person name="Hayes R.D."/>
            <person name="Keri Z."/>
            <person name="LaButti K."/>
            <person name="Lipzen A."/>
            <person name="Lombard V."/>
            <person name="Magnuson J."/>
            <person name="Maillard F."/>
            <person name="Murat C."/>
            <person name="Nolan M."/>
            <person name="Ohm R.A."/>
            <person name="Pangilinan J."/>
            <person name="Pereira M.F."/>
            <person name="Perotto S."/>
            <person name="Peter M."/>
            <person name="Pfister S."/>
            <person name="Riley R."/>
            <person name="Sitrit Y."/>
            <person name="Stielow J.B."/>
            <person name="Szollosi G."/>
            <person name="Zifcakova L."/>
            <person name="Stursova M."/>
            <person name="Spatafora J.W."/>
            <person name="Tedersoo L."/>
            <person name="Vaario L.M."/>
            <person name="Yamada A."/>
            <person name="Yan M."/>
            <person name="Wang P."/>
            <person name="Xu J."/>
            <person name="Bruns T."/>
            <person name="Baldrian P."/>
            <person name="Vilgalys R."/>
            <person name="Dunand C."/>
            <person name="Henrissat B."/>
            <person name="Grigoriev I.V."/>
            <person name="Hibbett D."/>
            <person name="Nagy L.G."/>
            <person name="Martin F.M."/>
        </authorList>
    </citation>
    <scope>NUCLEOTIDE SEQUENCE</scope>
    <source>
        <strain evidence="18">UH-Tt-Lm1</strain>
    </source>
</reference>
<dbReference type="InterPro" id="IPR041708">
    <property type="entry name" value="PUS1/PUS2-like"/>
</dbReference>
<reference evidence="18" key="2">
    <citation type="submission" date="2020-11" db="EMBL/GenBank/DDBJ databases">
        <authorList>
            <consortium name="DOE Joint Genome Institute"/>
            <person name="Kuo A."/>
            <person name="Miyauchi S."/>
            <person name="Kiss E."/>
            <person name="Drula E."/>
            <person name="Kohler A."/>
            <person name="Sanchez-Garcia M."/>
            <person name="Andreopoulos B."/>
            <person name="Barry K.W."/>
            <person name="Bonito G."/>
            <person name="Buee M."/>
            <person name="Carver A."/>
            <person name="Chen C."/>
            <person name="Cichocki N."/>
            <person name="Clum A."/>
            <person name="Culley D."/>
            <person name="Crous P.W."/>
            <person name="Fauchery L."/>
            <person name="Girlanda M."/>
            <person name="Hayes R."/>
            <person name="Keri Z."/>
            <person name="Labutti K."/>
            <person name="Lipzen A."/>
            <person name="Lombard V."/>
            <person name="Magnuson J."/>
            <person name="Maillard F."/>
            <person name="Morin E."/>
            <person name="Murat C."/>
            <person name="Nolan M."/>
            <person name="Ohm R."/>
            <person name="Pangilinan J."/>
            <person name="Pereira M."/>
            <person name="Perotto S."/>
            <person name="Peter M."/>
            <person name="Riley R."/>
            <person name="Sitrit Y."/>
            <person name="Stielow B."/>
            <person name="Szollosi G."/>
            <person name="Zifcakova L."/>
            <person name="Stursova M."/>
            <person name="Spatafora J.W."/>
            <person name="Tedersoo L."/>
            <person name="Vaario L.-M."/>
            <person name="Yamada A."/>
            <person name="Yan M."/>
            <person name="Wang P."/>
            <person name="Xu J."/>
            <person name="Bruns T."/>
            <person name="Baldrian P."/>
            <person name="Vilgalys R."/>
            <person name="Henrissat B."/>
            <person name="Grigoriev I.V."/>
            <person name="Hibbett D."/>
            <person name="Nagy L.G."/>
            <person name="Martin F.M."/>
        </authorList>
    </citation>
    <scope>NUCLEOTIDE SEQUENCE</scope>
    <source>
        <strain evidence="18">UH-Tt-Lm1</strain>
    </source>
</reference>
<comment type="catalytic activity">
    <reaction evidence="2">
        <text>uridine in snRNA = pseudouridine in snRNA</text>
        <dbReference type="Rhea" id="RHEA:51124"/>
        <dbReference type="Rhea" id="RHEA-COMP:12891"/>
        <dbReference type="Rhea" id="RHEA-COMP:12892"/>
        <dbReference type="ChEBI" id="CHEBI:65314"/>
        <dbReference type="ChEBI" id="CHEBI:65315"/>
    </reaction>
</comment>
<evidence type="ECO:0000256" key="15">
    <source>
        <dbReference type="PIRSR" id="PIRSR641708-2"/>
    </source>
</evidence>
<feature type="non-terminal residue" evidence="18">
    <location>
        <position position="1"/>
    </location>
</feature>
<dbReference type="InterPro" id="IPR020095">
    <property type="entry name" value="PsdUridine_synth_TruA_C"/>
</dbReference>
<evidence type="ECO:0000256" key="1">
    <source>
        <dbReference type="ARBA" id="ARBA00001166"/>
    </source>
</evidence>
<dbReference type="GO" id="GO:0031120">
    <property type="term" value="P:snRNA pseudouridine synthesis"/>
    <property type="evidence" value="ECO:0007669"/>
    <property type="project" value="UniProtKB-ARBA"/>
</dbReference>
<dbReference type="Gene3D" id="3.30.70.660">
    <property type="entry name" value="Pseudouridine synthase I, catalytic domain, C-terminal subdomain"/>
    <property type="match status" value="1"/>
</dbReference>